<evidence type="ECO:0000313" key="1">
    <source>
        <dbReference type="EMBL" id="AAT34496.1"/>
    </source>
</evidence>
<accession>E9R9A9</accession>
<accession>Q6KKD5</accession>
<accession>E9R9B0</accession>
<accession>A0A6L8PFL7</accession>
<reference evidence="1 2" key="1">
    <citation type="journal article" date="2009" name="J. Bacteriol.">
        <title>The complete genome sequence of Bacillus anthracis Ames 'Ancestor'.</title>
        <authorList>
            <person name="Ravel J."/>
            <person name="Jiang L."/>
            <person name="Stanley S.T."/>
            <person name="Wilson M.R."/>
            <person name="Decker R.S."/>
            <person name="Read T.D."/>
            <person name="Worsham P."/>
            <person name="Keim P.S."/>
            <person name="Salzberg S.L."/>
            <person name="Fraser-Liggett C.M."/>
            <person name="Rasko D.A."/>
        </authorList>
    </citation>
    <scope>NUCLEOTIDE SEQUENCE [LARGE SCALE GENOMIC DNA]</scope>
    <source>
        <strain evidence="2">Ames ancestor</strain>
    </source>
</reference>
<dbReference type="PATRIC" id="fig|1392.230.peg.5278"/>
<sequence length="288" mass="33377">MDGIIKRRKTVDYAQIHNNALQQLEDVRSIGLIAHLMSLPETWVIKKMQLYKKFGRAAITKGIAELEEKKYWVDIKYRDGKKNFHYYNASDIPFSDGEVKEFMQEVATAGFKIMEISSPFSHLLSSGENQQLKKEEDSSSDDFEQLNFNNSISNVEKRQLLNKKTEKNTDKQNSDKRNIVNINKEISSADFKIALTNACNEFYTEFAPNRWIKKSWSTLIDKFVTETIESGRYVNIPQEKISAYAYSSLKNMAHKYDLKNGKKQFADPTREGKVLLYNWLEDGEDAVH</sequence>
<accession>A0A2P0HL94</accession>
<dbReference type="EMBL" id="AE017334">
    <property type="protein sequence ID" value="AAT34496.1"/>
    <property type="molecule type" value="Genomic_DNA"/>
</dbReference>
<name>A0A6L8PFL7_BACAN</name>
<dbReference type="GeneID" id="45024965"/>
<accession>Q6HR16</accession>
<evidence type="ECO:0000313" key="2">
    <source>
        <dbReference type="Proteomes" id="UP000000594"/>
    </source>
</evidence>
<protein>
    <submittedName>
        <fullName evidence="1">Conserved domain protein</fullName>
    </submittedName>
</protein>
<dbReference type="AlphaFoldDB" id="A0A6L8PFL7"/>
<organism evidence="1 2">
    <name type="scientific">Bacillus anthracis</name>
    <name type="common">anthrax bacterium</name>
    <dbReference type="NCBI Taxonomy" id="1392"/>
    <lineage>
        <taxon>Bacteria</taxon>
        <taxon>Bacillati</taxon>
        <taxon>Bacillota</taxon>
        <taxon>Bacilli</taxon>
        <taxon>Bacillales</taxon>
        <taxon>Bacillaceae</taxon>
        <taxon>Bacillus</taxon>
        <taxon>Bacillus cereus group</taxon>
    </lineage>
</organism>
<dbReference type="Proteomes" id="UP000000594">
    <property type="component" value="Chromosome"/>
</dbReference>
<dbReference type="KEGG" id="banh:HYU01_26195"/>
<proteinExistence type="predicted"/>
<dbReference type="KEGG" id="bar:GBAA_5362"/>
<gene>
    <name evidence="1" type="ordered locus">GBAA_5362</name>
</gene>
<keyword evidence="2" id="KW-1185">Reference proteome</keyword>
<dbReference type="OrthoDB" id="2822762at2"/>
<accession>Q81X80</accession>
<dbReference type="RefSeq" id="WP_000348695.1">
    <property type="nucleotide sequence ID" value="NZ_AP014833.1"/>
</dbReference>